<dbReference type="AlphaFoldDB" id="A0A8K0HCX7"/>
<sequence length="302" mass="34064">MGLLSNKIRVEQLNCGDHIYTWRKGYTYSHHGLLLLLRFRIYVGDGKVIHLTRAPGFIMFSSSVSDPSTHDPVECCSIQNFLCGGQLYRYEYGVSLVVVVIKRPGTCTSASSNSPESVLHRANFLLNLKHGFGGYDLFDKNCEDFAIYCKTGFLKIDDYPSGRSAQMTSLLAAFLAVVVSPYPFLPSFIAQTLIICAIYCLFRVFMDVGVSTSRCVVVAVEELADRQYLSYQHKVVHEILPSWLHSVGEYSVHVIWAISYWLWIPESRIAICLRGKSFPDAQGPLHLFGNPRVVPFCRTVRE</sequence>
<gene>
    <name evidence="2" type="ORF">FNV43_RR06089</name>
</gene>
<dbReference type="PANTHER" id="PTHR46137">
    <property type="entry name" value="OS05G0310600 PROTEIN"/>
    <property type="match status" value="1"/>
</dbReference>
<proteinExistence type="predicted"/>
<evidence type="ECO:0000313" key="2">
    <source>
        <dbReference type="EMBL" id="KAF3450010.1"/>
    </source>
</evidence>
<evidence type="ECO:0000313" key="3">
    <source>
        <dbReference type="Proteomes" id="UP000796880"/>
    </source>
</evidence>
<protein>
    <recommendedName>
        <fullName evidence="1">LRAT domain-containing protein</fullName>
    </recommendedName>
</protein>
<dbReference type="InterPro" id="IPR007053">
    <property type="entry name" value="LRAT_dom"/>
</dbReference>
<dbReference type="PANTHER" id="PTHR46137:SF15">
    <property type="entry name" value="LRAT DOMAIN-CONTAINING PROTEIN"/>
    <property type="match status" value="1"/>
</dbReference>
<organism evidence="2 3">
    <name type="scientific">Rhamnella rubrinervis</name>
    <dbReference type="NCBI Taxonomy" id="2594499"/>
    <lineage>
        <taxon>Eukaryota</taxon>
        <taxon>Viridiplantae</taxon>
        <taxon>Streptophyta</taxon>
        <taxon>Embryophyta</taxon>
        <taxon>Tracheophyta</taxon>
        <taxon>Spermatophyta</taxon>
        <taxon>Magnoliopsida</taxon>
        <taxon>eudicotyledons</taxon>
        <taxon>Gunneridae</taxon>
        <taxon>Pentapetalae</taxon>
        <taxon>rosids</taxon>
        <taxon>fabids</taxon>
        <taxon>Rosales</taxon>
        <taxon>Rhamnaceae</taxon>
        <taxon>rhamnoid group</taxon>
        <taxon>Rhamneae</taxon>
        <taxon>Rhamnella</taxon>
    </lineage>
</organism>
<dbReference type="PROSITE" id="PS51934">
    <property type="entry name" value="LRAT"/>
    <property type="match status" value="1"/>
</dbReference>
<dbReference type="Pfam" id="PF04970">
    <property type="entry name" value="LRAT"/>
    <property type="match status" value="1"/>
</dbReference>
<keyword evidence="3" id="KW-1185">Reference proteome</keyword>
<dbReference type="OrthoDB" id="68610at2759"/>
<evidence type="ECO:0000259" key="1">
    <source>
        <dbReference type="PROSITE" id="PS51934"/>
    </source>
</evidence>
<name>A0A8K0HCX7_9ROSA</name>
<feature type="domain" description="LRAT" evidence="1">
    <location>
        <begin position="20"/>
        <end position="158"/>
    </location>
</feature>
<dbReference type="Proteomes" id="UP000796880">
    <property type="component" value="Unassembled WGS sequence"/>
</dbReference>
<reference evidence="2" key="1">
    <citation type="submission" date="2020-03" db="EMBL/GenBank/DDBJ databases">
        <title>A high-quality chromosome-level genome assembly of a woody plant with both climbing and erect habits, Rhamnella rubrinervis.</title>
        <authorList>
            <person name="Lu Z."/>
            <person name="Yang Y."/>
            <person name="Zhu X."/>
            <person name="Sun Y."/>
        </authorList>
    </citation>
    <scope>NUCLEOTIDE SEQUENCE</scope>
    <source>
        <strain evidence="2">BYM</strain>
        <tissue evidence="2">Leaf</tissue>
    </source>
</reference>
<accession>A0A8K0HCX7</accession>
<comment type="caution">
    <text evidence="2">The sequence shown here is derived from an EMBL/GenBank/DDBJ whole genome shotgun (WGS) entry which is preliminary data.</text>
</comment>
<dbReference type="Gene3D" id="3.90.1720.10">
    <property type="entry name" value="endopeptidase domain like (from Nostoc punctiforme)"/>
    <property type="match status" value="1"/>
</dbReference>
<dbReference type="EMBL" id="VOIH02000003">
    <property type="protein sequence ID" value="KAF3450010.1"/>
    <property type="molecule type" value="Genomic_DNA"/>
</dbReference>